<keyword evidence="4 7" id="KW-0812">Transmembrane</keyword>
<evidence type="ECO:0000256" key="7">
    <source>
        <dbReference type="SAM" id="Phobius"/>
    </source>
</evidence>
<reference evidence="8" key="1">
    <citation type="submission" date="2022-10" db="EMBL/GenBank/DDBJ databases">
        <title>Novel sulphate-reducing endosymbionts in the free-living metamonad Anaeramoeba.</title>
        <authorList>
            <person name="Jerlstrom-Hultqvist J."/>
            <person name="Cepicka I."/>
            <person name="Gallot-Lavallee L."/>
            <person name="Salas-Leiva D."/>
            <person name="Curtis B.A."/>
            <person name="Zahonova K."/>
            <person name="Pipaliya S."/>
            <person name="Dacks J."/>
            <person name="Roger A.J."/>
        </authorList>
    </citation>
    <scope>NUCLEOTIDE SEQUENCE</scope>
    <source>
        <strain evidence="8">BMAN</strain>
    </source>
</reference>
<dbReference type="PANTHER" id="PTHR43337:SF1">
    <property type="entry name" value="XANTHINE_URACIL PERMEASE C887.17-RELATED"/>
    <property type="match status" value="1"/>
</dbReference>
<evidence type="ECO:0000256" key="2">
    <source>
        <dbReference type="ARBA" id="ARBA00005697"/>
    </source>
</evidence>
<feature type="transmembrane region" description="Helical" evidence="7">
    <location>
        <begin position="416"/>
        <end position="433"/>
    </location>
</feature>
<feature type="transmembrane region" description="Helical" evidence="7">
    <location>
        <begin position="116"/>
        <end position="140"/>
    </location>
</feature>
<dbReference type="GO" id="GO:0005345">
    <property type="term" value="F:purine nucleobase transmembrane transporter activity"/>
    <property type="evidence" value="ECO:0007669"/>
    <property type="project" value="TreeGrafter"/>
</dbReference>
<keyword evidence="6 7" id="KW-0472">Membrane</keyword>
<feature type="transmembrane region" description="Helical" evidence="7">
    <location>
        <begin position="385"/>
        <end position="409"/>
    </location>
</feature>
<dbReference type="AlphaFoldDB" id="A0A9Q0LBN7"/>
<feature type="transmembrane region" description="Helical" evidence="7">
    <location>
        <begin position="297"/>
        <end position="324"/>
    </location>
</feature>
<evidence type="ECO:0000313" key="9">
    <source>
        <dbReference type="Proteomes" id="UP001149090"/>
    </source>
</evidence>
<sequence length="504" mass="56649">MAFNLNSDPNEKLLFPVNDGESTSSEDFLTEKEIDPKKQKKIKAQIYHEPEYISPYDNGLLQKLDIFFQISKRKSNFITEILGGLTMFFTTIYILKKQPDALPKDMDQLSIIWATCLVSGFGSIALGIFSGFPLVLSMAIGENFYFTETLCHYLGYSWETALSFHFFEGIICFIVAFLIPKSNFISAIPSSFRIGLSYGIGLFLGKLGLVDVLHLDSSYVFKPSYEALLGILTLVLVVFGVSRKYRWIFVISVLVCTIFSIIIRASIDDLNMETWKFPNLSKSAFKLNFHWKNAIPLYFIIFLALENLFNVVCTILTVIQFAFLDKIRFDANGFEKLISSSNTNKFRNILVVNGFFVIVGSLLGTTPNVVYIESSVAAAVGARTGFASVITGLLFLLSALFYPIILLIPPEATGSLLLYTNILIFTMLKFMEFDNIIEIIPVIVSTILIPIFSSITKGVSFGYLVLLISFIFGKNKKWKEINLTMAVLGVIAASQIFIPRYWFA</sequence>
<dbReference type="OrthoDB" id="10025889at2759"/>
<keyword evidence="9" id="KW-1185">Reference proteome</keyword>
<evidence type="ECO:0000256" key="6">
    <source>
        <dbReference type="ARBA" id="ARBA00023136"/>
    </source>
</evidence>
<dbReference type="PANTHER" id="PTHR43337">
    <property type="entry name" value="XANTHINE/URACIL PERMEASE C887.17-RELATED"/>
    <property type="match status" value="1"/>
</dbReference>
<feature type="transmembrane region" description="Helical" evidence="7">
    <location>
        <begin position="191"/>
        <end position="213"/>
    </location>
</feature>
<feature type="transmembrane region" description="Helical" evidence="7">
    <location>
        <begin position="225"/>
        <end position="241"/>
    </location>
</feature>
<keyword evidence="5 7" id="KW-1133">Transmembrane helix</keyword>
<evidence type="ECO:0000256" key="5">
    <source>
        <dbReference type="ARBA" id="ARBA00022989"/>
    </source>
</evidence>
<dbReference type="InterPro" id="IPR006043">
    <property type="entry name" value="NCS2"/>
</dbReference>
<feature type="transmembrane region" description="Helical" evidence="7">
    <location>
        <begin position="77"/>
        <end position="95"/>
    </location>
</feature>
<evidence type="ECO:0000256" key="4">
    <source>
        <dbReference type="ARBA" id="ARBA00022692"/>
    </source>
</evidence>
<dbReference type="Proteomes" id="UP001149090">
    <property type="component" value="Unassembled WGS sequence"/>
</dbReference>
<feature type="transmembrane region" description="Helical" evidence="7">
    <location>
        <begin position="484"/>
        <end position="503"/>
    </location>
</feature>
<evidence type="ECO:0000313" key="8">
    <source>
        <dbReference type="EMBL" id="KAJ5069424.1"/>
    </source>
</evidence>
<comment type="caution">
    <text evidence="8">The sequence shown here is derived from an EMBL/GenBank/DDBJ whole genome shotgun (WGS) entry which is preliminary data.</text>
</comment>
<dbReference type="Pfam" id="PF00860">
    <property type="entry name" value="Xan_ur_permease"/>
    <property type="match status" value="1"/>
</dbReference>
<dbReference type="OMA" id="AYCTDAF"/>
<dbReference type="GO" id="GO:0005886">
    <property type="term" value="C:plasma membrane"/>
    <property type="evidence" value="ECO:0007669"/>
    <property type="project" value="TreeGrafter"/>
</dbReference>
<feature type="transmembrane region" description="Helical" evidence="7">
    <location>
        <begin position="248"/>
        <end position="267"/>
    </location>
</feature>
<proteinExistence type="inferred from homology"/>
<organism evidence="8 9">
    <name type="scientific">Anaeramoeba ignava</name>
    <name type="common">Anaerobic marine amoeba</name>
    <dbReference type="NCBI Taxonomy" id="1746090"/>
    <lineage>
        <taxon>Eukaryota</taxon>
        <taxon>Metamonada</taxon>
        <taxon>Anaeramoebidae</taxon>
        <taxon>Anaeramoeba</taxon>
    </lineage>
</organism>
<evidence type="ECO:0000256" key="3">
    <source>
        <dbReference type="ARBA" id="ARBA00022448"/>
    </source>
</evidence>
<protein>
    <submittedName>
        <fullName evidence="8">Xanthine/uracil permease</fullName>
    </submittedName>
</protein>
<comment type="similarity">
    <text evidence="2">Belongs to the nucleobase:cation symporter-2 (NCS2) (TC 2.A.40) family. Azg-like subfamily.</text>
</comment>
<dbReference type="EMBL" id="JAPDFW010000104">
    <property type="protein sequence ID" value="KAJ5069424.1"/>
    <property type="molecule type" value="Genomic_DNA"/>
</dbReference>
<feature type="transmembrane region" description="Helical" evidence="7">
    <location>
        <begin position="160"/>
        <end position="179"/>
    </location>
</feature>
<feature type="transmembrane region" description="Helical" evidence="7">
    <location>
        <begin position="439"/>
        <end position="472"/>
    </location>
</feature>
<dbReference type="InterPro" id="IPR045018">
    <property type="entry name" value="Azg-like"/>
</dbReference>
<dbReference type="GO" id="GO:0012505">
    <property type="term" value="C:endomembrane system"/>
    <property type="evidence" value="ECO:0007669"/>
    <property type="project" value="UniProtKB-SubCell"/>
</dbReference>
<gene>
    <name evidence="8" type="ORF">M0811_11596</name>
</gene>
<name>A0A9Q0LBN7_ANAIG</name>
<evidence type="ECO:0000256" key="1">
    <source>
        <dbReference type="ARBA" id="ARBA00004127"/>
    </source>
</evidence>
<keyword evidence="3" id="KW-0813">Transport</keyword>
<accession>A0A9Q0LBN7</accession>
<comment type="subcellular location">
    <subcellularLocation>
        <location evidence="1">Endomembrane system</location>
        <topology evidence="1">Multi-pass membrane protein</topology>
    </subcellularLocation>
</comment>
<feature type="transmembrane region" description="Helical" evidence="7">
    <location>
        <begin position="345"/>
        <end position="365"/>
    </location>
</feature>